<dbReference type="SUPFAM" id="SSF51445">
    <property type="entry name" value="(Trans)glycosidases"/>
    <property type="match status" value="1"/>
</dbReference>
<dbReference type="Pfam" id="PF01183">
    <property type="entry name" value="Glyco_hydro_25"/>
    <property type="match status" value="1"/>
</dbReference>
<keyword evidence="4" id="KW-1133">Transmembrane helix</keyword>
<dbReference type="InterPro" id="IPR002053">
    <property type="entry name" value="Glyco_hydro_25"/>
</dbReference>
<dbReference type="OrthoDB" id="9798192at2"/>
<feature type="transmembrane region" description="Helical" evidence="4">
    <location>
        <begin position="12"/>
        <end position="31"/>
    </location>
</feature>
<evidence type="ECO:0000256" key="2">
    <source>
        <dbReference type="ARBA" id="ARBA00022801"/>
    </source>
</evidence>
<dbReference type="Gene3D" id="3.20.20.80">
    <property type="entry name" value="Glycosidases"/>
    <property type="match status" value="1"/>
</dbReference>
<evidence type="ECO:0000256" key="3">
    <source>
        <dbReference type="ARBA" id="ARBA00023295"/>
    </source>
</evidence>
<dbReference type="SMART" id="SM00641">
    <property type="entry name" value="Glyco_25"/>
    <property type="match status" value="1"/>
</dbReference>
<accession>A0A4Y8L867</accession>
<name>A0A4Y8L867_9BACT</name>
<dbReference type="GO" id="GO:0003796">
    <property type="term" value="F:lysozyme activity"/>
    <property type="evidence" value="ECO:0007669"/>
    <property type="project" value="InterPro"/>
</dbReference>
<keyword evidence="4" id="KW-0812">Transmembrane</keyword>
<evidence type="ECO:0000256" key="4">
    <source>
        <dbReference type="SAM" id="Phobius"/>
    </source>
</evidence>
<dbReference type="STRING" id="1121485.GCA_000426485_00769"/>
<evidence type="ECO:0000313" key="6">
    <source>
        <dbReference type="Proteomes" id="UP000297861"/>
    </source>
</evidence>
<dbReference type="AlphaFoldDB" id="A0A4Y8L867"/>
<protein>
    <recommendedName>
        <fullName evidence="7">Lysozyme</fullName>
    </recommendedName>
</protein>
<dbReference type="PANTHER" id="PTHR34135">
    <property type="entry name" value="LYSOZYME"/>
    <property type="match status" value="1"/>
</dbReference>
<comment type="similarity">
    <text evidence="1">Belongs to the glycosyl hydrolase 25 family.</text>
</comment>
<dbReference type="GO" id="GO:0016998">
    <property type="term" value="P:cell wall macromolecule catabolic process"/>
    <property type="evidence" value="ECO:0007669"/>
    <property type="project" value="InterPro"/>
</dbReference>
<keyword evidence="3" id="KW-0326">Glycosidase</keyword>
<organism evidence="5 6">
    <name type="scientific">Dysgonomonas capnocytophagoides</name>
    <dbReference type="NCBI Taxonomy" id="45254"/>
    <lineage>
        <taxon>Bacteria</taxon>
        <taxon>Pseudomonadati</taxon>
        <taxon>Bacteroidota</taxon>
        <taxon>Bacteroidia</taxon>
        <taxon>Bacteroidales</taxon>
        <taxon>Dysgonomonadaceae</taxon>
        <taxon>Dysgonomonas</taxon>
    </lineage>
</organism>
<evidence type="ECO:0008006" key="7">
    <source>
        <dbReference type="Google" id="ProtNLM"/>
    </source>
</evidence>
<dbReference type="GO" id="GO:0009253">
    <property type="term" value="P:peptidoglycan catabolic process"/>
    <property type="evidence" value="ECO:0007669"/>
    <property type="project" value="InterPro"/>
</dbReference>
<keyword evidence="4" id="KW-0472">Membrane</keyword>
<dbReference type="GO" id="GO:0016052">
    <property type="term" value="P:carbohydrate catabolic process"/>
    <property type="evidence" value="ECO:0007669"/>
    <property type="project" value="TreeGrafter"/>
</dbReference>
<evidence type="ECO:0000256" key="1">
    <source>
        <dbReference type="ARBA" id="ARBA00010646"/>
    </source>
</evidence>
<dbReference type="EMBL" id="SOML01000001">
    <property type="protein sequence ID" value="TFD98507.1"/>
    <property type="molecule type" value="Genomic_DNA"/>
</dbReference>
<sequence length="249" mass="29330">MKRKKSKDRFKVIICIATMIVVCLSLGYFFYKKNKMSNTFDKSNKYSVRGIDVSHHNPILNWIEVKNEDINFAYIKATEGITHDDRNYPYNYKLAKENNVKIGSYHFYNFGVSGREQAKHFIRIAKCEPGDLIPAIDVEHSPFNPYSKDTSFVRSVIKELKIMEREVYEYYGVRPMIYTNMDCYKLYIKDHFPDNPVWISSLNKEPGDDVGNWVIWQFSHHGKLASHDGDIDLNYFRYTIDRLSEICMP</sequence>
<comment type="caution">
    <text evidence="5">The sequence shown here is derived from an EMBL/GenBank/DDBJ whole genome shotgun (WGS) entry which is preliminary data.</text>
</comment>
<keyword evidence="2" id="KW-0378">Hydrolase</keyword>
<proteinExistence type="inferred from homology"/>
<dbReference type="PROSITE" id="PS51904">
    <property type="entry name" value="GLYCOSYL_HYDROL_F25_2"/>
    <property type="match status" value="1"/>
</dbReference>
<dbReference type="Proteomes" id="UP000297861">
    <property type="component" value="Unassembled WGS sequence"/>
</dbReference>
<dbReference type="InterPro" id="IPR017853">
    <property type="entry name" value="GH"/>
</dbReference>
<reference evidence="5 6" key="1">
    <citation type="submission" date="2019-03" db="EMBL/GenBank/DDBJ databases">
        <title>San Antonio Military Medical Center submission to MRSN (WRAIR), pending publication.</title>
        <authorList>
            <person name="Blyth D.M."/>
            <person name="Mccarthy S.L."/>
            <person name="Schall S.E."/>
            <person name="Stam J.A."/>
            <person name="Ong A.C."/>
            <person name="Mcgann P.T."/>
        </authorList>
    </citation>
    <scope>NUCLEOTIDE SEQUENCE [LARGE SCALE GENOMIC DNA]</scope>
    <source>
        <strain evidence="5 6">MRSN571793</strain>
    </source>
</reference>
<gene>
    <name evidence="5" type="ORF">E2605_00040</name>
</gene>
<keyword evidence="6" id="KW-1185">Reference proteome</keyword>
<dbReference type="InterPro" id="IPR018077">
    <property type="entry name" value="Glyco_hydro_fam25_subgr"/>
</dbReference>
<evidence type="ECO:0000313" key="5">
    <source>
        <dbReference type="EMBL" id="TFD98507.1"/>
    </source>
</evidence>
<dbReference type="PANTHER" id="PTHR34135:SF2">
    <property type="entry name" value="LYSOZYME"/>
    <property type="match status" value="1"/>
</dbReference>